<gene>
    <name evidence="1" type="ORF">S03H2_40680</name>
</gene>
<feature type="non-terminal residue" evidence="1">
    <location>
        <position position="1"/>
    </location>
</feature>
<accession>X1GKY9</accession>
<proteinExistence type="predicted"/>
<sequence length="266" mass="31549">KWMTPEWKTVFSSWLKKLVKHLKDAGVDYDRFALYPFDETLCDDFYKLAELIKATDPELRIYANSFGKGPKEFGRFRELIDIWCLQDSHCMRYPQWLEVVKGFGKQVWTYECLRPMKAKDPYSYYRLMPWRAFKRGQTGAGFWIYYYGLNFETGAVPWDDTLRPRGFSGVVYGSRSSPVPTRAENIVPSRRWQAWREGVEDYQYLYELQQEINKIRIKDPVTANKAQKTLDRQVNRVLNNQGDKKIVYDARKILSDKLLKLTSQKN</sequence>
<protein>
    <recommendedName>
        <fullName evidence="2">Glycoside hydrolase 123 C-terminal domain-containing protein</fullName>
    </recommendedName>
</protein>
<reference evidence="1" key="1">
    <citation type="journal article" date="2014" name="Front. Microbiol.">
        <title>High frequency of phylogenetically diverse reductive dehalogenase-homologous genes in deep subseafloor sedimentary metagenomes.</title>
        <authorList>
            <person name="Kawai M."/>
            <person name="Futagami T."/>
            <person name="Toyoda A."/>
            <person name="Takaki Y."/>
            <person name="Nishi S."/>
            <person name="Hori S."/>
            <person name="Arai W."/>
            <person name="Tsubouchi T."/>
            <person name="Morono Y."/>
            <person name="Uchiyama I."/>
            <person name="Ito T."/>
            <person name="Fujiyama A."/>
            <person name="Inagaki F."/>
            <person name="Takami H."/>
        </authorList>
    </citation>
    <scope>NUCLEOTIDE SEQUENCE</scope>
    <source>
        <strain evidence="1">Expedition CK06-06</strain>
    </source>
</reference>
<dbReference type="Gene3D" id="3.20.20.80">
    <property type="entry name" value="Glycosidases"/>
    <property type="match status" value="1"/>
</dbReference>
<evidence type="ECO:0000313" key="1">
    <source>
        <dbReference type="EMBL" id="GAH58566.1"/>
    </source>
</evidence>
<dbReference type="EMBL" id="BARU01025237">
    <property type="protein sequence ID" value="GAH58566.1"/>
    <property type="molecule type" value="Genomic_DNA"/>
</dbReference>
<evidence type="ECO:0008006" key="2">
    <source>
        <dbReference type="Google" id="ProtNLM"/>
    </source>
</evidence>
<dbReference type="AlphaFoldDB" id="X1GKY9"/>
<comment type="caution">
    <text evidence="1">The sequence shown here is derived from an EMBL/GenBank/DDBJ whole genome shotgun (WGS) entry which is preliminary data.</text>
</comment>
<organism evidence="1">
    <name type="scientific">marine sediment metagenome</name>
    <dbReference type="NCBI Taxonomy" id="412755"/>
    <lineage>
        <taxon>unclassified sequences</taxon>
        <taxon>metagenomes</taxon>
        <taxon>ecological metagenomes</taxon>
    </lineage>
</organism>
<name>X1GKY9_9ZZZZ</name>